<keyword evidence="5" id="KW-0175">Coiled coil</keyword>
<dbReference type="EMBL" id="JAAWWB010000004">
    <property type="protein sequence ID" value="KAG6783665.1"/>
    <property type="molecule type" value="Genomic_DNA"/>
</dbReference>
<dbReference type="AlphaFoldDB" id="A0A8X8D9X4"/>
<evidence type="ECO:0000256" key="1">
    <source>
        <dbReference type="ARBA" id="ARBA00022723"/>
    </source>
</evidence>
<keyword evidence="1" id="KW-0479">Metal-binding</keyword>
<evidence type="ECO:0000313" key="9">
    <source>
        <dbReference type="Proteomes" id="UP000886885"/>
    </source>
</evidence>
<dbReference type="OrthoDB" id="1711136at2759"/>
<keyword evidence="6" id="KW-0472">Membrane</keyword>
<evidence type="ECO:0000256" key="4">
    <source>
        <dbReference type="PROSITE-ProRule" id="PRU00175"/>
    </source>
</evidence>
<evidence type="ECO:0000313" key="8">
    <source>
        <dbReference type="EMBL" id="KAG6783665.1"/>
    </source>
</evidence>
<sequence length="344" mass="38972">MISGHGAWEIFRLHTLLSVDIVAISMATPFARFFSSDDRSARGVLRFHRGLRDNLAFSTWQGTLCSFNLVVVMAVQAQLYPERLGLLPMGGQQDCILNDHVSEFDADWGFAFQEPQQQNPFLDQNNSQNFCFDCNIGASSSSSSYSTTCDSSFSMFLSQCLDVQLDMQRREVDFMLQLQAERLRFALQQQRKQQLGIILKSVESKVSSLIRQNEEDLAQATKKTMELEVCLRKVEQESEQWQRLAREKEAVVVDLSNTLEQIRERLVTTSNKVQDAESFCCGSCDMEQVESQKKVVCKGCNSRTSCVIFLPCRHLCSCKSCEAFLGSCPVCKSVKEASMEVFWV</sequence>
<keyword evidence="2 4" id="KW-0863">Zinc-finger</keyword>
<dbReference type="FunFam" id="3.30.40.10:FF:000239">
    <property type="entry name" value="probable BOI-related E3 ubiquitin-protein ligase 2"/>
    <property type="match status" value="1"/>
</dbReference>
<evidence type="ECO:0000256" key="5">
    <source>
        <dbReference type="SAM" id="Coils"/>
    </source>
</evidence>
<comment type="caution">
    <text evidence="8">The sequence shown here is derived from an EMBL/GenBank/DDBJ whole genome shotgun (WGS) entry which is preliminary data.</text>
</comment>
<dbReference type="Proteomes" id="UP000886885">
    <property type="component" value="Chromosome 2D"/>
</dbReference>
<dbReference type="PANTHER" id="PTHR42647:SF22">
    <property type="entry name" value="BOI-RELATED E3 UBIQUITIN-PROTEIN LIGASE 2-RELATED"/>
    <property type="match status" value="1"/>
</dbReference>
<keyword evidence="6" id="KW-0812">Transmembrane</keyword>
<feature type="transmembrane region" description="Helical" evidence="6">
    <location>
        <begin position="55"/>
        <end position="75"/>
    </location>
</feature>
<evidence type="ECO:0000256" key="6">
    <source>
        <dbReference type="SAM" id="Phobius"/>
    </source>
</evidence>
<reference evidence="8" key="1">
    <citation type="journal article" date="2020" name="bioRxiv">
        <title>Hybrid origin of Populus tomentosa Carr. identified through genome sequencing and phylogenomic analysis.</title>
        <authorList>
            <person name="An X."/>
            <person name="Gao K."/>
            <person name="Chen Z."/>
            <person name="Li J."/>
            <person name="Yang X."/>
            <person name="Yang X."/>
            <person name="Zhou J."/>
            <person name="Guo T."/>
            <person name="Zhao T."/>
            <person name="Huang S."/>
            <person name="Miao D."/>
            <person name="Khan W.U."/>
            <person name="Rao P."/>
            <person name="Ye M."/>
            <person name="Lei B."/>
            <person name="Liao W."/>
            <person name="Wang J."/>
            <person name="Ji L."/>
            <person name="Li Y."/>
            <person name="Guo B."/>
            <person name="Mustafa N.S."/>
            <person name="Li S."/>
            <person name="Yun Q."/>
            <person name="Keller S.R."/>
            <person name="Mao J."/>
            <person name="Zhang R."/>
            <person name="Strauss S.H."/>
        </authorList>
    </citation>
    <scope>NUCLEOTIDE SEQUENCE</scope>
    <source>
        <strain evidence="8">GM15</strain>
        <tissue evidence="8">Leaf</tissue>
    </source>
</reference>
<feature type="domain" description="RING-type" evidence="7">
    <location>
        <begin position="297"/>
        <end position="332"/>
    </location>
</feature>
<keyword evidence="6" id="KW-1133">Transmembrane helix</keyword>
<dbReference type="Pfam" id="PF13920">
    <property type="entry name" value="zf-C3HC4_3"/>
    <property type="match status" value="1"/>
</dbReference>
<feature type="transmembrane region" description="Helical" evidence="6">
    <location>
        <begin position="13"/>
        <end position="34"/>
    </location>
</feature>
<dbReference type="InterPro" id="IPR001841">
    <property type="entry name" value="Znf_RING"/>
</dbReference>
<accession>A0A8X8D9X4</accession>
<gene>
    <name evidence="8" type="ORF">POTOM_009328</name>
</gene>
<proteinExistence type="predicted"/>
<dbReference type="PROSITE" id="PS50089">
    <property type="entry name" value="ZF_RING_2"/>
    <property type="match status" value="1"/>
</dbReference>
<feature type="coiled-coil region" evidence="5">
    <location>
        <begin position="217"/>
        <end position="272"/>
    </location>
</feature>
<dbReference type="GO" id="GO:0008270">
    <property type="term" value="F:zinc ion binding"/>
    <property type="evidence" value="ECO:0007669"/>
    <property type="project" value="UniProtKB-KW"/>
</dbReference>
<evidence type="ECO:0000256" key="3">
    <source>
        <dbReference type="ARBA" id="ARBA00022833"/>
    </source>
</evidence>
<organism evidence="8 9">
    <name type="scientific">Populus tomentosa</name>
    <name type="common">Chinese white poplar</name>
    <dbReference type="NCBI Taxonomy" id="118781"/>
    <lineage>
        <taxon>Eukaryota</taxon>
        <taxon>Viridiplantae</taxon>
        <taxon>Streptophyta</taxon>
        <taxon>Embryophyta</taxon>
        <taxon>Tracheophyta</taxon>
        <taxon>Spermatophyta</taxon>
        <taxon>Magnoliopsida</taxon>
        <taxon>eudicotyledons</taxon>
        <taxon>Gunneridae</taxon>
        <taxon>Pentapetalae</taxon>
        <taxon>rosids</taxon>
        <taxon>fabids</taxon>
        <taxon>Malpighiales</taxon>
        <taxon>Salicaceae</taxon>
        <taxon>Saliceae</taxon>
        <taxon>Populus</taxon>
    </lineage>
</organism>
<name>A0A8X8D9X4_POPTO</name>
<protein>
    <recommendedName>
        <fullName evidence="7">RING-type domain-containing protein</fullName>
    </recommendedName>
</protein>
<dbReference type="PANTHER" id="PTHR42647">
    <property type="entry name" value="SBP (S-RIBONUCLEASE BINDING PROTEIN) FAMILY PROTEIN"/>
    <property type="match status" value="1"/>
</dbReference>
<keyword evidence="9" id="KW-1185">Reference proteome</keyword>
<dbReference type="GO" id="GO:0004842">
    <property type="term" value="F:ubiquitin-protein transferase activity"/>
    <property type="evidence" value="ECO:0007669"/>
    <property type="project" value="TreeGrafter"/>
</dbReference>
<keyword evidence="3" id="KW-0862">Zinc</keyword>
<evidence type="ECO:0000256" key="2">
    <source>
        <dbReference type="ARBA" id="ARBA00022771"/>
    </source>
</evidence>
<evidence type="ECO:0000259" key="7">
    <source>
        <dbReference type="PROSITE" id="PS50089"/>
    </source>
</evidence>